<dbReference type="EMBL" id="AZFJ01000036">
    <property type="protein sequence ID" value="KRL86931.1"/>
    <property type="molecule type" value="Genomic_DNA"/>
</dbReference>
<dbReference type="STRING" id="1423783.FC50_GL000124"/>
<dbReference type="InterPro" id="IPR006140">
    <property type="entry name" value="D-isomer_DH_NAD-bd"/>
</dbReference>
<dbReference type="InterPro" id="IPR036291">
    <property type="entry name" value="NAD(P)-bd_dom_sf"/>
</dbReference>
<dbReference type="GO" id="GO:0016616">
    <property type="term" value="F:oxidoreductase activity, acting on the CH-OH group of donors, NAD or NADP as acceptor"/>
    <property type="evidence" value="ECO:0007669"/>
    <property type="project" value="InterPro"/>
</dbReference>
<organism evidence="4 5">
    <name type="scientific">Lacticaseibacillus pantheris DSM 15945 = JCM 12539 = NBRC 106106</name>
    <dbReference type="NCBI Taxonomy" id="1423783"/>
    <lineage>
        <taxon>Bacteria</taxon>
        <taxon>Bacillati</taxon>
        <taxon>Bacillota</taxon>
        <taxon>Bacilli</taxon>
        <taxon>Lactobacillales</taxon>
        <taxon>Lactobacillaceae</taxon>
        <taxon>Lacticaseibacillus</taxon>
    </lineage>
</organism>
<dbReference type="PANTHER" id="PTHR43333:SF1">
    <property type="entry name" value="D-ISOMER SPECIFIC 2-HYDROXYACID DEHYDROGENASE NAD-BINDING DOMAIN-CONTAINING PROTEIN"/>
    <property type="match status" value="1"/>
</dbReference>
<keyword evidence="1" id="KW-0560">Oxidoreductase</keyword>
<dbReference type="PANTHER" id="PTHR43333">
    <property type="entry name" value="2-HACID_DH_C DOMAIN-CONTAINING PROTEIN"/>
    <property type="match status" value="1"/>
</dbReference>
<comment type="caution">
    <text evidence="4">The sequence shown here is derived from an EMBL/GenBank/DDBJ whole genome shotgun (WGS) entry which is preliminary data.</text>
</comment>
<evidence type="ECO:0000259" key="3">
    <source>
        <dbReference type="Pfam" id="PF02826"/>
    </source>
</evidence>
<dbReference type="SUPFAM" id="SSF51735">
    <property type="entry name" value="NAD(P)-binding Rossmann-fold domains"/>
    <property type="match status" value="1"/>
</dbReference>
<keyword evidence="5" id="KW-1185">Reference proteome</keyword>
<sequence>MNILVNMHLHPDQITQLEALPDVHLIDRDEFTPAMGSTIDVILAWNPTAAAIMSAPNHVRFIQTMSAGVDYLPLADLARQDVLVANASGIHGESIAESVLGYILNFTRALNAPTNRDPHNFWAASQLRHQITELPGRRALIVGAGHIGTTISHVLQQLGVRTTGVNHDGHAVAGFDQIISTATLMAQAPAADFIINILPLTDQTHHLYNDDFFQRQPGHPYFINVGRGPSVDTAALIRALKVGKVAGAALDVFEEEPLPASSPLWQAPNVQLTPHVSGTISDVATGVFKIFYPNLVSLMDHGTLAVNAVDLARGY</sequence>
<dbReference type="RefSeq" id="WP_056956346.1">
    <property type="nucleotide sequence ID" value="NZ_AZFJ01000036.1"/>
</dbReference>
<evidence type="ECO:0000256" key="1">
    <source>
        <dbReference type="ARBA" id="ARBA00023002"/>
    </source>
</evidence>
<proteinExistence type="predicted"/>
<dbReference type="Gene3D" id="3.40.50.720">
    <property type="entry name" value="NAD(P)-binding Rossmann-like Domain"/>
    <property type="match status" value="2"/>
</dbReference>
<reference evidence="4 5" key="1">
    <citation type="journal article" date="2015" name="Genome Announc.">
        <title>Expanding the biotechnology potential of lactobacilli through comparative genomics of 213 strains and associated genera.</title>
        <authorList>
            <person name="Sun Z."/>
            <person name="Harris H.M."/>
            <person name="McCann A."/>
            <person name="Guo C."/>
            <person name="Argimon S."/>
            <person name="Zhang W."/>
            <person name="Yang X."/>
            <person name="Jeffery I.B."/>
            <person name="Cooney J.C."/>
            <person name="Kagawa T.F."/>
            <person name="Liu W."/>
            <person name="Song Y."/>
            <person name="Salvetti E."/>
            <person name="Wrobel A."/>
            <person name="Rasinkangas P."/>
            <person name="Parkhill J."/>
            <person name="Rea M.C."/>
            <person name="O'Sullivan O."/>
            <person name="Ritari J."/>
            <person name="Douillard F.P."/>
            <person name="Paul Ross R."/>
            <person name="Yang R."/>
            <person name="Briner A.E."/>
            <person name="Felis G.E."/>
            <person name="de Vos W.M."/>
            <person name="Barrangou R."/>
            <person name="Klaenhammer T.R."/>
            <person name="Caufield P.W."/>
            <person name="Cui Y."/>
            <person name="Zhang H."/>
            <person name="O'Toole P.W."/>
        </authorList>
    </citation>
    <scope>NUCLEOTIDE SEQUENCE [LARGE SCALE GENOMIC DNA]</scope>
    <source>
        <strain evidence="4 5">DSM 15945</strain>
    </source>
</reference>
<keyword evidence="2" id="KW-0520">NAD</keyword>
<accession>A0A0R1U6H1</accession>
<dbReference type="PATRIC" id="fig|1423783.4.peg.132"/>
<gene>
    <name evidence="4" type="ORF">FC50_GL000124</name>
</gene>
<dbReference type="Pfam" id="PF02826">
    <property type="entry name" value="2-Hacid_dh_C"/>
    <property type="match status" value="1"/>
</dbReference>
<name>A0A0R1U6H1_9LACO</name>
<evidence type="ECO:0000256" key="2">
    <source>
        <dbReference type="ARBA" id="ARBA00023027"/>
    </source>
</evidence>
<dbReference type="Proteomes" id="UP000051922">
    <property type="component" value="Unassembled WGS sequence"/>
</dbReference>
<dbReference type="GO" id="GO:0051287">
    <property type="term" value="F:NAD binding"/>
    <property type="evidence" value="ECO:0007669"/>
    <property type="project" value="InterPro"/>
</dbReference>
<feature type="domain" description="D-isomer specific 2-hydroxyacid dehydrogenase NAD-binding" evidence="3">
    <location>
        <begin position="101"/>
        <end position="277"/>
    </location>
</feature>
<protein>
    <submittedName>
        <fullName evidence="4">Glyoxylate reductase (NADP(+))</fullName>
    </submittedName>
</protein>
<evidence type="ECO:0000313" key="4">
    <source>
        <dbReference type="EMBL" id="KRL86931.1"/>
    </source>
</evidence>
<dbReference type="SUPFAM" id="SSF52283">
    <property type="entry name" value="Formate/glycerate dehydrogenase catalytic domain-like"/>
    <property type="match status" value="1"/>
</dbReference>
<dbReference type="AlphaFoldDB" id="A0A0R1U6H1"/>
<evidence type="ECO:0000313" key="5">
    <source>
        <dbReference type="Proteomes" id="UP000051922"/>
    </source>
</evidence>